<reference evidence="6" key="2">
    <citation type="submission" date="2025-08" db="UniProtKB">
        <authorList>
            <consortium name="RefSeq"/>
        </authorList>
    </citation>
    <scope>IDENTIFICATION</scope>
    <source>
        <tissue evidence="6">Leaf</tissue>
    </source>
</reference>
<reference evidence="5" key="1">
    <citation type="journal article" date="2014" name="Nat. Commun.">
        <title>The emerging biofuel crop Camelina sativa retains a highly undifferentiated hexaploid genome structure.</title>
        <authorList>
            <person name="Kagale S."/>
            <person name="Koh C."/>
            <person name="Nixon J."/>
            <person name="Bollina V."/>
            <person name="Clarke W.E."/>
            <person name="Tuteja R."/>
            <person name="Spillane C."/>
            <person name="Robinson S.J."/>
            <person name="Links M.G."/>
            <person name="Clarke C."/>
            <person name="Higgins E.E."/>
            <person name="Huebert T."/>
            <person name="Sharpe A.G."/>
            <person name="Parkin I.A."/>
        </authorList>
    </citation>
    <scope>NUCLEOTIDE SEQUENCE [LARGE SCALE GENOMIC DNA]</scope>
    <source>
        <strain evidence="5">cv. DH55</strain>
    </source>
</reference>
<evidence type="ECO:0000259" key="4">
    <source>
        <dbReference type="PROSITE" id="PS50102"/>
    </source>
</evidence>
<gene>
    <name evidence="6" type="primary">LOC104792298</name>
</gene>
<feature type="region of interest" description="Disordered" evidence="3">
    <location>
        <begin position="281"/>
        <end position="324"/>
    </location>
</feature>
<feature type="domain" description="RRM" evidence="4">
    <location>
        <begin position="198"/>
        <end position="277"/>
    </location>
</feature>
<evidence type="ECO:0000256" key="1">
    <source>
        <dbReference type="ARBA" id="ARBA00022884"/>
    </source>
</evidence>
<dbReference type="InterPro" id="IPR000504">
    <property type="entry name" value="RRM_dom"/>
</dbReference>
<feature type="domain" description="RRM" evidence="4">
    <location>
        <begin position="99"/>
        <end position="176"/>
    </location>
</feature>
<organism evidence="5 6">
    <name type="scientific">Camelina sativa</name>
    <name type="common">False flax</name>
    <name type="synonym">Myagrum sativum</name>
    <dbReference type="NCBI Taxonomy" id="90675"/>
    <lineage>
        <taxon>Eukaryota</taxon>
        <taxon>Viridiplantae</taxon>
        <taxon>Streptophyta</taxon>
        <taxon>Embryophyta</taxon>
        <taxon>Tracheophyta</taxon>
        <taxon>Spermatophyta</taxon>
        <taxon>Magnoliopsida</taxon>
        <taxon>eudicotyledons</taxon>
        <taxon>Gunneridae</taxon>
        <taxon>Pentapetalae</taxon>
        <taxon>rosids</taxon>
        <taxon>malvids</taxon>
        <taxon>Brassicales</taxon>
        <taxon>Brassicaceae</taxon>
        <taxon>Camelineae</taxon>
        <taxon>Camelina</taxon>
    </lineage>
</organism>
<dbReference type="Pfam" id="PF00076">
    <property type="entry name" value="RRM_1"/>
    <property type="match status" value="2"/>
</dbReference>
<dbReference type="Gene3D" id="3.30.70.330">
    <property type="match status" value="2"/>
</dbReference>
<evidence type="ECO:0000256" key="2">
    <source>
        <dbReference type="PROSITE-ProRule" id="PRU00176"/>
    </source>
</evidence>
<feature type="compositionally biased region" description="Acidic residues" evidence="3">
    <location>
        <begin position="293"/>
        <end position="312"/>
    </location>
</feature>
<dbReference type="SUPFAM" id="SSF54928">
    <property type="entry name" value="RNA-binding domain, RBD"/>
    <property type="match status" value="2"/>
</dbReference>
<proteinExistence type="predicted"/>
<dbReference type="PANTHER" id="PTHR48025:SF6">
    <property type="entry name" value="RRM DOMAIN-CONTAINING PROTEIN"/>
    <property type="match status" value="1"/>
</dbReference>
<keyword evidence="1 2" id="KW-0694">RNA-binding</keyword>
<keyword evidence="5" id="KW-1185">Reference proteome</keyword>
<accession>A0ABM0ZJQ6</accession>
<protein>
    <submittedName>
        <fullName evidence="6">28 kDa ribonucleoprotein, chloroplastic-like</fullName>
    </submittedName>
</protein>
<sequence length="324" mass="35848">MAVLEAALSVLSLSSSSSSSSSSKPYLFPQRSKPTAFNLRIPSYLSPVFSVHFPLSSGGDKTRRLVSVLCSVAEKETSAEEETSQDEKNEETKKSNLKRKLFVFNLPWSMSVHDISDLFRQCGTVNNVEIIRQKDGKNRGFAFVTMASGEEAQAAVDKFDAFEVSGRIIRVNFARRFKKPTPKPPNNLPTPPAGETRHKLYISNLAWKARSTHLRELFTAADFNPVSARVVFADPEGRSSGYGFVSFVTREEAEDAITKLNGKEIMGRPIILKFSLRTASESEDVDTVKDNNTSEDSDTVEDNTSDDGDTAEDNNNTSEEKPVE</sequence>
<dbReference type="InterPro" id="IPR035979">
    <property type="entry name" value="RBD_domain_sf"/>
</dbReference>
<dbReference type="InterPro" id="IPR050502">
    <property type="entry name" value="Euk_RNA-bind_prot"/>
</dbReference>
<evidence type="ECO:0000313" key="6">
    <source>
        <dbReference type="RefSeq" id="XP_010516718.1"/>
    </source>
</evidence>
<evidence type="ECO:0000256" key="3">
    <source>
        <dbReference type="SAM" id="MobiDB-lite"/>
    </source>
</evidence>
<dbReference type="SMART" id="SM00360">
    <property type="entry name" value="RRM"/>
    <property type="match status" value="2"/>
</dbReference>
<dbReference type="GeneID" id="104792298"/>
<dbReference type="RefSeq" id="XP_010516718.1">
    <property type="nucleotide sequence ID" value="XM_010518416.2"/>
</dbReference>
<evidence type="ECO:0000313" key="5">
    <source>
        <dbReference type="Proteomes" id="UP000694864"/>
    </source>
</evidence>
<dbReference type="InterPro" id="IPR012677">
    <property type="entry name" value="Nucleotide-bd_a/b_plait_sf"/>
</dbReference>
<name>A0ABM0ZJQ6_CAMSA</name>
<dbReference type="PROSITE" id="PS50102">
    <property type="entry name" value="RRM"/>
    <property type="match status" value="2"/>
</dbReference>
<dbReference type="PANTHER" id="PTHR48025">
    <property type="entry name" value="OS02G0815200 PROTEIN"/>
    <property type="match status" value="1"/>
</dbReference>
<dbReference type="Proteomes" id="UP000694864">
    <property type="component" value="Chromosome 6"/>
</dbReference>